<dbReference type="EMBL" id="CP047045">
    <property type="protein sequence ID" value="QGZ94545.1"/>
    <property type="molecule type" value="Genomic_DNA"/>
</dbReference>
<dbReference type="PANTHER" id="PTHR20883:SF46">
    <property type="entry name" value="PHYTANOYL-COA HYDROXYLASE"/>
    <property type="match status" value="1"/>
</dbReference>
<dbReference type="RefSeq" id="WP_158765476.1">
    <property type="nucleotide sequence ID" value="NZ_CP047045.1"/>
</dbReference>
<gene>
    <name evidence="1" type="ORF">DSM104635_01364</name>
</gene>
<dbReference type="InterPro" id="IPR008775">
    <property type="entry name" value="Phytyl_CoA_dOase-like"/>
</dbReference>
<keyword evidence="2" id="KW-1185">Reference proteome</keyword>
<reference evidence="2" key="1">
    <citation type="submission" date="2019-12" db="EMBL/GenBank/DDBJ databases">
        <title>Complete genome of Terracaulis silvestris 0127_4.</title>
        <authorList>
            <person name="Vieira S."/>
            <person name="Riedel T."/>
            <person name="Sproer C."/>
            <person name="Pascual J."/>
            <person name="Boedeker C."/>
            <person name="Overmann J."/>
        </authorList>
    </citation>
    <scope>NUCLEOTIDE SEQUENCE [LARGE SCALE GENOMIC DNA]</scope>
    <source>
        <strain evidence="2">0127_4</strain>
    </source>
</reference>
<dbReference type="Proteomes" id="UP000431269">
    <property type="component" value="Chromosome"/>
</dbReference>
<name>A0A6I6MHU7_9CAUL</name>
<organism evidence="1 2">
    <name type="scientific">Terricaulis silvestris</name>
    <dbReference type="NCBI Taxonomy" id="2686094"/>
    <lineage>
        <taxon>Bacteria</taxon>
        <taxon>Pseudomonadati</taxon>
        <taxon>Pseudomonadota</taxon>
        <taxon>Alphaproteobacteria</taxon>
        <taxon>Caulobacterales</taxon>
        <taxon>Caulobacteraceae</taxon>
        <taxon>Terricaulis</taxon>
    </lineage>
</organism>
<dbReference type="GO" id="GO:0005506">
    <property type="term" value="F:iron ion binding"/>
    <property type="evidence" value="ECO:0007669"/>
    <property type="project" value="UniProtKB-ARBA"/>
</dbReference>
<protein>
    <submittedName>
        <fullName evidence="1">Ectoine hydroxylase</fullName>
    </submittedName>
</protein>
<evidence type="ECO:0000313" key="2">
    <source>
        <dbReference type="Proteomes" id="UP000431269"/>
    </source>
</evidence>
<evidence type="ECO:0000313" key="1">
    <source>
        <dbReference type="EMBL" id="QGZ94545.1"/>
    </source>
</evidence>
<dbReference type="SUPFAM" id="SSF51197">
    <property type="entry name" value="Clavaminate synthase-like"/>
    <property type="match status" value="1"/>
</dbReference>
<dbReference type="GO" id="GO:0016706">
    <property type="term" value="F:2-oxoglutarate-dependent dioxygenase activity"/>
    <property type="evidence" value="ECO:0007669"/>
    <property type="project" value="UniProtKB-ARBA"/>
</dbReference>
<dbReference type="Pfam" id="PF05721">
    <property type="entry name" value="PhyH"/>
    <property type="match status" value="1"/>
</dbReference>
<dbReference type="KEGG" id="tsv:DSM104635_01364"/>
<dbReference type="PANTHER" id="PTHR20883">
    <property type="entry name" value="PHYTANOYL-COA DIOXYGENASE DOMAIN CONTAINING 1"/>
    <property type="match status" value="1"/>
</dbReference>
<dbReference type="Gene3D" id="2.60.120.620">
    <property type="entry name" value="q2cbj1_9rhob like domain"/>
    <property type="match status" value="1"/>
</dbReference>
<sequence length="281" mass="31571">MPGAVNEAIERYREEGYAIVRGFFAPDEVREMAAAFDLHWSVGMSHRASWRHGNLFYRLGEDAALGKVLKMVQWPAYEDAVLERIRRDPRWLPLLKPLLGGDIKQIINQMHWKPPGAAAAEFAFHQDVKSRRPRSAYRNLPDSYVQTGIAIDPHRAANGAMRILPGSHRLGEVQLGDMGHSLGQALADDALTAAGLDPSKVIDLELDPGDVALWNVFTVHGSGRNTTQGDRRFYLNGYVRAADCDRGEYTFRNSEPVVLGDPVLVHYEDLHRRPEPHFIDD</sequence>
<dbReference type="AlphaFoldDB" id="A0A6I6MHU7"/>
<proteinExistence type="predicted"/>
<accession>A0A6I6MHU7</accession>